<proteinExistence type="predicted"/>
<reference evidence="2 3" key="1">
    <citation type="journal article" date="2020" name="Genomics">
        <title>Complete, high-quality genomes from long-read metagenomic sequencing of two wolf lichen thalli reveals enigmatic genome architecture.</title>
        <authorList>
            <person name="McKenzie S.K."/>
            <person name="Walston R.F."/>
            <person name="Allen J.L."/>
        </authorList>
    </citation>
    <scope>NUCLEOTIDE SEQUENCE [LARGE SCALE GENOMIC DNA]</scope>
    <source>
        <strain evidence="2">WasteWater1</strain>
    </source>
</reference>
<protein>
    <submittedName>
        <fullName evidence="2">Uncharacterized protein</fullName>
    </submittedName>
</protein>
<accession>A0A8H6CEM8</accession>
<sequence>MTGRKRLHISPLNAQLLPTVLPPSLLLQASNISYHTIQTFPEKDYGYVDLPEIEADKLKKKLNGSVLKGSKMRVELARHEKDTTEGRNGLPVNSELTLSNASRRGKTKTREEGVIPGYELPTERKVKRGWTEPTSSDAKPTKLRKDRVVKKSRPKTTSLTGQAECLFKTTLPPNASGADAAKEGKAKKRKRGDSNRDVVVHEYSNTTKHASFLRDELGAEGKKIASEYIEGKGWVDEDGSTVEAEPEKRRSKLKIEEANEELTVSKPRRSRRSSKLEVPLVEVTAPKIQGVKGEPVDDETSSSGTSSDSESDSEVERSENPPPARMSTRASARKPKAKSKGLGISEAGDGEVEVDRVERLSITRSSATPPPVQEPQSISAPATDEVHPLEALFKRPNNAASHTPKKPNLEVSTSFNFFDPDVDEGESQTLLIPQTPFTQQDIRQRRQRSAAPTPDTAAPGKTFGDIWVGTSDVSEVDGDDEEEDTAAGKTEGVSTGSKDEKPETEFSKWFWEHRGETNRAWKRRRREAAKEKRQKDNKERRG</sequence>
<evidence type="ECO:0000256" key="1">
    <source>
        <dbReference type="SAM" id="MobiDB-lite"/>
    </source>
</evidence>
<keyword evidence="3" id="KW-1185">Reference proteome</keyword>
<dbReference type="RefSeq" id="XP_037151428.1">
    <property type="nucleotide sequence ID" value="XM_037292889.1"/>
</dbReference>
<feature type="region of interest" description="Disordered" evidence="1">
    <location>
        <begin position="78"/>
        <end position="111"/>
    </location>
</feature>
<feature type="compositionally biased region" description="Basic residues" evidence="1">
    <location>
        <begin position="141"/>
        <end position="154"/>
    </location>
</feature>
<dbReference type="Proteomes" id="UP000593566">
    <property type="component" value="Unassembled WGS sequence"/>
</dbReference>
<feature type="compositionally biased region" description="Polar residues" evidence="1">
    <location>
        <begin position="427"/>
        <end position="441"/>
    </location>
</feature>
<feature type="compositionally biased region" description="Basic and acidic residues" evidence="1">
    <location>
        <begin position="528"/>
        <end position="542"/>
    </location>
</feature>
<comment type="caution">
    <text evidence="2">The sequence shown here is derived from an EMBL/GenBank/DDBJ whole genome shotgun (WGS) entry which is preliminary data.</text>
</comment>
<dbReference type="GeneID" id="59330375"/>
<feature type="compositionally biased region" description="Basic and acidic residues" evidence="1">
    <location>
        <begin position="497"/>
        <end position="519"/>
    </location>
</feature>
<gene>
    <name evidence="2" type="ORF">HO133_001961</name>
</gene>
<evidence type="ECO:0000313" key="3">
    <source>
        <dbReference type="Proteomes" id="UP000593566"/>
    </source>
</evidence>
<feature type="compositionally biased region" description="Acidic residues" evidence="1">
    <location>
        <begin position="474"/>
        <end position="485"/>
    </location>
</feature>
<feature type="region of interest" description="Disordered" evidence="1">
    <location>
        <begin position="227"/>
        <end position="542"/>
    </location>
</feature>
<dbReference type="EMBL" id="JACCJB010000013">
    <property type="protein sequence ID" value="KAF6221993.1"/>
    <property type="molecule type" value="Genomic_DNA"/>
</dbReference>
<dbReference type="AlphaFoldDB" id="A0A8H6CEM8"/>
<feature type="region of interest" description="Disordered" evidence="1">
    <location>
        <begin position="125"/>
        <end position="214"/>
    </location>
</feature>
<feature type="compositionally biased region" description="Basic and acidic residues" evidence="1">
    <location>
        <begin position="245"/>
        <end position="257"/>
    </location>
</feature>
<organism evidence="2 3">
    <name type="scientific">Letharia lupina</name>
    <dbReference type="NCBI Taxonomy" id="560253"/>
    <lineage>
        <taxon>Eukaryota</taxon>
        <taxon>Fungi</taxon>
        <taxon>Dikarya</taxon>
        <taxon>Ascomycota</taxon>
        <taxon>Pezizomycotina</taxon>
        <taxon>Lecanoromycetes</taxon>
        <taxon>OSLEUM clade</taxon>
        <taxon>Lecanoromycetidae</taxon>
        <taxon>Lecanorales</taxon>
        <taxon>Lecanorineae</taxon>
        <taxon>Parmeliaceae</taxon>
        <taxon>Letharia</taxon>
    </lineage>
</organism>
<name>A0A8H6CEM8_9LECA</name>
<evidence type="ECO:0000313" key="2">
    <source>
        <dbReference type="EMBL" id="KAF6221993.1"/>
    </source>
</evidence>